<evidence type="ECO:0000259" key="3">
    <source>
        <dbReference type="SMART" id="SM00829"/>
    </source>
</evidence>
<dbReference type="EMBL" id="KI911173">
    <property type="protein sequence ID" value="ETR97315.1"/>
    <property type="molecule type" value="Genomic_DNA"/>
</dbReference>
<evidence type="ECO:0000313" key="5">
    <source>
        <dbReference type="Proteomes" id="UP000024376"/>
    </source>
</evidence>
<dbReference type="CDD" id="cd08249">
    <property type="entry name" value="enoyl_reductase_like"/>
    <property type="match status" value="1"/>
</dbReference>
<evidence type="ECO:0000256" key="1">
    <source>
        <dbReference type="ARBA" id="ARBA00008072"/>
    </source>
</evidence>
<dbReference type="GO" id="GO:0016651">
    <property type="term" value="F:oxidoreductase activity, acting on NAD(P)H"/>
    <property type="evidence" value="ECO:0007669"/>
    <property type="project" value="InterPro"/>
</dbReference>
<dbReference type="SUPFAM" id="SSF51735">
    <property type="entry name" value="NAD(P)-binding Rossmann-fold domains"/>
    <property type="match status" value="1"/>
</dbReference>
<dbReference type="PANTHER" id="PTHR45348:SF2">
    <property type="entry name" value="ZINC-TYPE ALCOHOL DEHYDROGENASE-LIKE PROTEIN C2E1P3.01"/>
    <property type="match status" value="1"/>
</dbReference>
<dbReference type="InterPro" id="IPR020843">
    <property type="entry name" value="ER"/>
</dbReference>
<sequence>MTQLPQTIKAIVKKSTGKAVIEDVPLPKLRDGFVLVKTKAVAINPTDYKSIDYEDPKSIGARSGCDFAGEVVAVGNGVDNFKVGDRIAGMNPGSNAVEHEDGSYAEYCISQADVQFHNPFSDEEGASLGISTFTVGQGLYQSLKLALPSDPLPTPEPLLIYGGSTASGILGIQFAKLSGYKVITTARPHNFEYLKSLGADAVFDYRSPTVVDDIRAAAGDKLKVAWDCISLNASAKICAGALSDEGGKLGMLLGIDTSVVHSINPNIEVLTTLGYSIFGKPYERYGAKSDGSAEDNEFAKEWRDLAEQLFREGKVKPARIEVNRGGSGLEGVLKGLDELRNDRVSGVKLIYTI</sequence>
<gene>
    <name evidence="4" type="ORF">M419DRAFT_139316</name>
</gene>
<name>A0A024RYT2_HYPJR</name>
<dbReference type="InterPro" id="IPR036291">
    <property type="entry name" value="NAD(P)-bd_dom_sf"/>
</dbReference>
<dbReference type="Gene3D" id="3.90.180.10">
    <property type="entry name" value="Medium-chain alcohol dehydrogenases, catalytic domain"/>
    <property type="match status" value="1"/>
</dbReference>
<dbReference type="SMART" id="SM00829">
    <property type="entry name" value="PKS_ER"/>
    <property type="match status" value="1"/>
</dbReference>
<dbReference type="InterPro" id="IPR013154">
    <property type="entry name" value="ADH-like_N"/>
</dbReference>
<dbReference type="Gene3D" id="3.40.50.720">
    <property type="entry name" value="NAD(P)-binding Rossmann-like Domain"/>
    <property type="match status" value="1"/>
</dbReference>
<evidence type="ECO:0000256" key="2">
    <source>
        <dbReference type="ARBA" id="ARBA00023002"/>
    </source>
</evidence>
<organism evidence="4 5">
    <name type="scientific">Hypocrea jecorina (strain ATCC 56765 / BCRC 32924 / NRRL 11460 / Rut C-30)</name>
    <name type="common">Trichoderma reesei</name>
    <dbReference type="NCBI Taxonomy" id="1344414"/>
    <lineage>
        <taxon>Eukaryota</taxon>
        <taxon>Fungi</taxon>
        <taxon>Dikarya</taxon>
        <taxon>Ascomycota</taxon>
        <taxon>Pezizomycotina</taxon>
        <taxon>Sordariomycetes</taxon>
        <taxon>Hypocreomycetidae</taxon>
        <taxon>Hypocreales</taxon>
        <taxon>Hypocreaceae</taxon>
        <taxon>Trichoderma</taxon>
    </lineage>
</organism>
<dbReference type="Proteomes" id="UP000024376">
    <property type="component" value="Unassembled WGS sequence"/>
</dbReference>
<dbReference type="InterPro" id="IPR047122">
    <property type="entry name" value="Trans-enoyl_RdTase-like"/>
</dbReference>
<protein>
    <submittedName>
        <fullName evidence="4">Alcohol dehydrogenase class-3</fullName>
    </submittedName>
</protein>
<accession>A0A024RYT2</accession>
<dbReference type="Pfam" id="PF08240">
    <property type="entry name" value="ADH_N"/>
    <property type="match status" value="1"/>
</dbReference>
<dbReference type="OrthoDB" id="48317at2759"/>
<comment type="similarity">
    <text evidence="1">Belongs to the zinc-containing alcohol dehydrogenase family.</text>
</comment>
<dbReference type="HOGENOM" id="CLU_026673_16_1_1"/>
<reference evidence="5" key="1">
    <citation type="journal article" date="2013" name="Ind. Biotechnol.">
        <title>Comparative genomics analysis of Trichoderma reesei strains.</title>
        <authorList>
            <person name="Koike H."/>
            <person name="Aerts A."/>
            <person name="LaButti K."/>
            <person name="Grigoriev I.V."/>
            <person name="Baker S.E."/>
        </authorList>
    </citation>
    <scope>NUCLEOTIDE SEQUENCE [LARGE SCALE GENOMIC DNA]</scope>
    <source>
        <strain evidence="5">ATCC 56765 / BCRC 32924 / NRRL 11460 / Rut C-30</strain>
    </source>
</reference>
<dbReference type="KEGG" id="trr:M419DRAFT_139316"/>
<dbReference type="SUPFAM" id="SSF50129">
    <property type="entry name" value="GroES-like"/>
    <property type="match status" value="1"/>
</dbReference>
<evidence type="ECO:0000313" key="4">
    <source>
        <dbReference type="EMBL" id="ETR97315.1"/>
    </source>
</evidence>
<dbReference type="Pfam" id="PF00107">
    <property type="entry name" value="ADH_zinc_N"/>
    <property type="match status" value="1"/>
</dbReference>
<feature type="domain" description="Enoyl reductase (ER)" evidence="3">
    <location>
        <begin position="14"/>
        <end position="350"/>
    </location>
</feature>
<dbReference type="InterPro" id="IPR013149">
    <property type="entry name" value="ADH-like_C"/>
</dbReference>
<keyword evidence="2" id="KW-0560">Oxidoreductase</keyword>
<dbReference type="InterPro" id="IPR011032">
    <property type="entry name" value="GroES-like_sf"/>
</dbReference>
<dbReference type="PANTHER" id="PTHR45348">
    <property type="entry name" value="HYPOTHETICAL OXIDOREDUCTASE (EUROFUNG)"/>
    <property type="match status" value="1"/>
</dbReference>
<proteinExistence type="inferred from homology"/>
<dbReference type="AlphaFoldDB" id="A0A024RYT2"/>